<evidence type="ECO:0008006" key="3">
    <source>
        <dbReference type="Google" id="ProtNLM"/>
    </source>
</evidence>
<dbReference type="Proteomes" id="UP000464577">
    <property type="component" value="Chromosome"/>
</dbReference>
<dbReference type="EMBL" id="CP045997">
    <property type="protein sequence ID" value="QHW00323.1"/>
    <property type="molecule type" value="Genomic_DNA"/>
</dbReference>
<accession>A0A6P1W7G9</accession>
<sequence>MTKFDELKKRFPNLIPVQELRSNVSIVELAIHYGYLPKLHKGKTRPVLEHVVYNDVILIKNAQDASQQVYQRLGNFADSGTIINFIRNRLSTVFSSFNKSGEDEFRNIVSVLYDYLRVDPSQVNLNRQATDQLVERKPKSVFSLDLFELRPLEKDNYLKTRHISLKTINSPEFIDKIATQITYFDPQKHQIVDFTTIKDNPQHKYILFSNVAFPYYDGVSTEVTGLEIRNDNVKLHAPGSDKTSSVFVSNLPPKAEQFFILESAIDALSHKQLRNLRGDTKFNSVYFSTGGHLTSEQVNTITKYIDTSAKVYTWKINLAFDNDVKGFAYDLQFIQQLLATKFPIRSVSVGKYKIGLALPTHETYRAFREDLLNRIKAYNEMILGQSSISLNANATELTDLLISIDQTTDQLVLSLPEANLPLSYFTKSLLELSGLNKRICINKSTSKDFNQDLQQEILTTSGLGN</sequence>
<name>A0A6P1W7G9_9BACT</name>
<gene>
    <name evidence="1" type="ORF">GJR95_37210</name>
</gene>
<evidence type="ECO:0000313" key="2">
    <source>
        <dbReference type="Proteomes" id="UP000464577"/>
    </source>
</evidence>
<dbReference type="SUPFAM" id="SSF56731">
    <property type="entry name" value="DNA primase core"/>
    <property type="match status" value="1"/>
</dbReference>
<proteinExistence type="predicted"/>
<reference evidence="1 2" key="1">
    <citation type="submission" date="2019-11" db="EMBL/GenBank/DDBJ databases">
        <title>Spirosoma endbachense sp. nov., isolated from a natural salt meadow.</title>
        <authorList>
            <person name="Rojas J."/>
            <person name="Ambika Manirajan B."/>
            <person name="Ratering S."/>
            <person name="Suarez C."/>
            <person name="Geissler-Plaum R."/>
            <person name="Schnell S."/>
        </authorList>
    </citation>
    <scope>NUCLEOTIDE SEQUENCE [LARGE SCALE GENOMIC DNA]</scope>
    <source>
        <strain evidence="1 2">I-24</strain>
    </source>
</reference>
<keyword evidence="2" id="KW-1185">Reference proteome</keyword>
<evidence type="ECO:0000313" key="1">
    <source>
        <dbReference type="EMBL" id="QHW00323.1"/>
    </source>
</evidence>
<organism evidence="1 2">
    <name type="scientific">Spirosoma endbachense</name>
    <dbReference type="NCBI Taxonomy" id="2666025"/>
    <lineage>
        <taxon>Bacteria</taxon>
        <taxon>Pseudomonadati</taxon>
        <taxon>Bacteroidota</taxon>
        <taxon>Cytophagia</taxon>
        <taxon>Cytophagales</taxon>
        <taxon>Cytophagaceae</taxon>
        <taxon>Spirosoma</taxon>
    </lineage>
</organism>
<protein>
    <recommendedName>
        <fullName evidence="3">Toprim domain-containing protein</fullName>
    </recommendedName>
</protein>
<dbReference type="RefSeq" id="WP_162390714.1">
    <property type="nucleotide sequence ID" value="NZ_CP045997.1"/>
</dbReference>
<dbReference type="Pfam" id="PF13155">
    <property type="entry name" value="Toprim_2"/>
    <property type="match status" value="1"/>
</dbReference>
<dbReference type="KEGG" id="senf:GJR95_37210"/>
<dbReference type="Gene3D" id="3.40.1360.10">
    <property type="match status" value="1"/>
</dbReference>
<dbReference type="AlphaFoldDB" id="A0A6P1W7G9"/>